<reference evidence="1" key="1">
    <citation type="submission" date="2022-12" db="EMBL/GenBank/DDBJ databases">
        <authorList>
            <person name="Petersen C."/>
        </authorList>
    </citation>
    <scope>NUCLEOTIDE SEQUENCE</scope>
    <source>
        <strain evidence="1">IBT 21472</strain>
    </source>
</reference>
<accession>A0A9W9Q716</accession>
<dbReference type="OrthoDB" id="4366874at2759"/>
<keyword evidence="2" id="KW-1185">Reference proteome</keyword>
<evidence type="ECO:0000313" key="1">
    <source>
        <dbReference type="EMBL" id="KAJ5324893.1"/>
    </source>
</evidence>
<gene>
    <name evidence="1" type="ORF">N7476_003493</name>
</gene>
<name>A0A9W9Q716_9EURO</name>
<proteinExistence type="predicted"/>
<protein>
    <submittedName>
        <fullName evidence="1">Uncharacterized protein</fullName>
    </submittedName>
</protein>
<dbReference type="EMBL" id="JAPZBO010000002">
    <property type="protein sequence ID" value="KAJ5324893.1"/>
    <property type="molecule type" value="Genomic_DNA"/>
</dbReference>
<dbReference type="Proteomes" id="UP001147746">
    <property type="component" value="Unassembled WGS sequence"/>
</dbReference>
<reference evidence="1" key="2">
    <citation type="journal article" date="2023" name="IMA Fungus">
        <title>Comparative genomic study of the Penicillium genus elucidates a diverse pangenome and 15 lateral gene transfer events.</title>
        <authorList>
            <person name="Petersen C."/>
            <person name="Sorensen T."/>
            <person name="Nielsen M.R."/>
            <person name="Sondergaard T.E."/>
            <person name="Sorensen J.L."/>
            <person name="Fitzpatrick D.A."/>
            <person name="Frisvad J.C."/>
            <person name="Nielsen K.L."/>
        </authorList>
    </citation>
    <scope>NUCLEOTIDE SEQUENCE</scope>
    <source>
        <strain evidence="1">IBT 21472</strain>
    </source>
</reference>
<comment type="caution">
    <text evidence="1">The sequence shown here is derived from an EMBL/GenBank/DDBJ whole genome shotgun (WGS) entry which is preliminary data.</text>
</comment>
<evidence type="ECO:0000313" key="2">
    <source>
        <dbReference type="Proteomes" id="UP001147746"/>
    </source>
</evidence>
<sequence>MSSVSTSSLSIDEKEGWRQLRKELQSIGITPEIFTRNRNFILTSLQALSQNEIEGCHVNFATVDLGQGEIFPEMLRGPSDSTPGAEIEDEIPVTTATDTDPYLPEEETLNVEPQLPTYSQGTIPILAPGKKSNRVARLLYRITHTNADLIKAVRNGNLDETKAVKNAISSPQVAKTAGTQVFTGPPQLNLDTASPSDETIVLSNEKNYPDYPVEQFPGFSSAMPISNAPDENGVLDHNFHATGEAKVLFLTTSIFEFNIDSPRREAGYPYLTYGLGEMFNVIGETGELWLAYNQDDSAHQVGWIWHKHFVKIS</sequence>
<organism evidence="1 2">
    <name type="scientific">Penicillium atrosanguineum</name>
    <dbReference type="NCBI Taxonomy" id="1132637"/>
    <lineage>
        <taxon>Eukaryota</taxon>
        <taxon>Fungi</taxon>
        <taxon>Dikarya</taxon>
        <taxon>Ascomycota</taxon>
        <taxon>Pezizomycotina</taxon>
        <taxon>Eurotiomycetes</taxon>
        <taxon>Eurotiomycetidae</taxon>
        <taxon>Eurotiales</taxon>
        <taxon>Aspergillaceae</taxon>
        <taxon>Penicillium</taxon>
    </lineage>
</organism>
<dbReference type="AlphaFoldDB" id="A0A9W9Q716"/>